<accession>A0A134AMM7</accession>
<dbReference type="PATRIC" id="fig|157687.3.peg.665"/>
<dbReference type="EMBL" id="LSDD01000037">
    <property type="protein sequence ID" value="KXB68820.1"/>
    <property type="molecule type" value="Genomic_DNA"/>
</dbReference>
<dbReference type="Proteomes" id="UP000321397">
    <property type="component" value="Chromosome"/>
</dbReference>
<name>A0A134AMM7_9FUSO</name>
<evidence type="ECO:0000313" key="5">
    <source>
        <dbReference type="Proteomes" id="UP000070483"/>
    </source>
</evidence>
<gene>
    <name evidence="4" type="ORF">HMPREF3180_00665</name>
    <name evidence="1" type="ORF">JMUB3933_0966</name>
    <name evidence="2" type="ORF">JMUB3934_1067</name>
    <name evidence="3" type="ORF">JMUB3936_1318</name>
</gene>
<evidence type="ECO:0000313" key="1">
    <source>
        <dbReference type="EMBL" id="BBM47465.1"/>
    </source>
</evidence>
<evidence type="ECO:0000313" key="6">
    <source>
        <dbReference type="Proteomes" id="UP000321397"/>
    </source>
</evidence>
<evidence type="ECO:0000313" key="2">
    <source>
        <dbReference type="EMBL" id="BBM49771.1"/>
    </source>
</evidence>
<dbReference type="STRING" id="157687.HMPREF3180_00665"/>
<dbReference type="EMBL" id="AP019841">
    <property type="protein sequence ID" value="BBM55034.1"/>
    <property type="molecule type" value="Genomic_DNA"/>
</dbReference>
<evidence type="ECO:0000313" key="4">
    <source>
        <dbReference type="EMBL" id="KXB68820.1"/>
    </source>
</evidence>
<dbReference type="AlphaFoldDB" id="A0A134AMM7"/>
<keyword evidence="5" id="KW-1185">Reference proteome</keyword>
<proteinExistence type="predicted"/>
<reference evidence="1 6" key="3">
    <citation type="submission" date="2019-07" db="EMBL/GenBank/DDBJ databases">
        <title>Complete Genome Sequence of Leptotrichia wadei Strain JMUB3933.</title>
        <authorList>
            <person name="Watanabe S."/>
            <person name="Cui L."/>
        </authorList>
    </citation>
    <scope>NUCLEOTIDE SEQUENCE [LARGE SCALE GENOMIC DNA]</scope>
    <source>
        <strain evidence="1 6">JMUB3933</strain>
    </source>
</reference>
<evidence type="ECO:0000313" key="3">
    <source>
        <dbReference type="EMBL" id="BBM55034.1"/>
    </source>
</evidence>
<evidence type="ECO:0000313" key="7">
    <source>
        <dbReference type="Proteomes" id="UP000321501"/>
    </source>
</evidence>
<dbReference type="EMBL" id="AP019835">
    <property type="protein sequence ID" value="BBM49771.1"/>
    <property type="molecule type" value="Genomic_DNA"/>
</dbReference>
<evidence type="ECO:0000313" key="8">
    <source>
        <dbReference type="Proteomes" id="UP000321944"/>
    </source>
</evidence>
<protein>
    <submittedName>
        <fullName evidence="4">Uncharacterized protein</fullName>
    </submittedName>
</protein>
<dbReference type="Proteomes" id="UP000321944">
    <property type="component" value="Chromosome"/>
</dbReference>
<reference evidence="5" key="2">
    <citation type="submission" date="2016-01" db="EMBL/GenBank/DDBJ databases">
        <authorList>
            <person name="Mitreva M."/>
            <person name="Pepin K.H."/>
            <person name="Mihindukulasuriya K.A."/>
            <person name="Fulton R."/>
            <person name="Fronick C."/>
            <person name="O'Laughlin M."/>
            <person name="Miner T."/>
            <person name="Herter B."/>
            <person name="Rosa B.A."/>
            <person name="Cordes M."/>
            <person name="Tomlinson C."/>
            <person name="Wollam A."/>
            <person name="Palsikar V.B."/>
            <person name="Mardis E.R."/>
            <person name="Wilson R.K."/>
        </authorList>
    </citation>
    <scope>NUCLEOTIDE SEQUENCE [LARGE SCALE GENOMIC DNA]</scope>
    <source>
        <strain evidence="5">KA00185</strain>
    </source>
</reference>
<reference evidence="3 8" key="5">
    <citation type="submission" date="2019-07" db="EMBL/GenBank/DDBJ databases">
        <title>Complete Genome Sequence of Leptotrichia wadei Strain JMUB3936.</title>
        <authorList>
            <person name="Watanabe S."/>
            <person name="Cui L."/>
        </authorList>
    </citation>
    <scope>NUCLEOTIDE SEQUENCE [LARGE SCALE GENOMIC DNA]</scope>
    <source>
        <strain evidence="3 8">JMUB3936</strain>
    </source>
</reference>
<dbReference type="GeneID" id="84804329"/>
<organism evidence="4 5">
    <name type="scientific">Leptotrichia wadei</name>
    <dbReference type="NCBI Taxonomy" id="157687"/>
    <lineage>
        <taxon>Bacteria</taxon>
        <taxon>Fusobacteriati</taxon>
        <taxon>Fusobacteriota</taxon>
        <taxon>Fusobacteriia</taxon>
        <taxon>Fusobacteriales</taxon>
        <taxon>Leptotrichiaceae</taxon>
        <taxon>Leptotrichia</taxon>
    </lineage>
</organism>
<reference evidence="4" key="1">
    <citation type="submission" date="2016-01" db="EMBL/GenBank/DDBJ databases">
        <authorList>
            <person name="Oliw E.H."/>
        </authorList>
    </citation>
    <scope>NUCLEOTIDE SEQUENCE [LARGE SCALE GENOMIC DNA]</scope>
    <source>
        <strain evidence="4">KA00185</strain>
    </source>
</reference>
<dbReference type="Proteomes" id="UP000070483">
    <property type="component" value="Unassembled WGS sequence"/>
</dbReference>
<dbReference type="EMBL" id="AP019834">
    <property type="protein sequence ID" value="BBM47465.1"/>
    <property type="molecule type" value="Genomic_DNA"/>
</dbReference>
<dbReference type="RefSeq" id="WP_018450218.1">
    <property type="nucleotide sequence ID" value="NZ_AP019829.2"/>
</dbReference>
<reference evidence="2 7" key="4">
    <citation type="submission" date="2019-07" db="EMBL/GenBank/DDBJ databases">
        <title>Complete Genome Sequence of Leptotrichia wadei Strain JMUB3934.</title>
        <authorList>
            <person name="Watanabe S."/>
            <person name="Cui L."/>
        </authorList>
    </citation>
    <scope>NUCLEOTIDE SEQUENCE [LARGE SCALE GENOMIC DNA]</scope>
    <source>
        <strain evidence="2 7">JMUB3934</strain>
    </source>
</reference>
<sequence>MEFYKRLIIKILERSSVGSDNRILKKLKSGYDLTQREMAELEELLEHIL</sequence>
<dbReference type="Proteomes" id="UP000321501">
    <property type="component" value="Chromosome"/>
</dbReference>